<keyword evidence="2 8" id="KW-0808">Transferase</keyword>
<evidence type="ECO:0000259" key="11">
    <source>
        <dbReference type="Pfam" id="PF05770"/>
    </source>
</evidence>
<evidence type="ECO:0000313" key="14">
    <source>
        <dbReference type="Proteomes" id="UP000594262"/>
    </source>
</evidence>
<name>A0A7M5ULY9_9CNID</name>
<keyword evidence="4 8" id="KW-0547">Nucleotide-binding</keyword>
<dbReference type="GO" id="GO:0052726">
    <property type="term" value="F:inositol-1,3,4-trisphosphate 5-kinase activity"/>
    <property type="evidence" value="ECO:0007669"/>
    <property type="project" value="InterPro"/>
</dbReference>
<comment type="subunit">
    <text evidence="8">Monomer.</text>
</comment>
<accession>A0A7M5ULY9</accession>
<comment type="function">
    <text evidence="8">Kinase that can phosphorylate various inositol polyphosphate such as Ins(3,4,5,6)P4 or Ins(1,3,4)P3.</text>
</comment>
<evidence type="ECO:0000256" key="1">
    <source>
        <dbReference type="ARBA" id="ARBA00009601"/>
    </source>
</evidence>
<sequence length="336" mass="39167">MRLIRLGLLVPIGKATRMNLPNRIVDKCHESNIQIIEINIDKDIESQGPFDFVLHKVLDFYNEHKDEPEIARWKIDKFVLYTKAYPETIIIDNMDFCWRLTNRKLMIDLIEHCIFKTGNRSVFLPKTLDITENITDLDLETTVIENKIQFPVVVKPHSAYFDDGSHLMSLVFNHEGLKDFKKPYLVQEFCDHGAVLYKVFVIGNKYHICERPSVKNLVVEDSLEINCKQPETNIEFDSFNISKLGQCFNKVLHSEDPNHQTWFSSDQKSSLLDKEIIEEIILRIKKYSGLNLYGFDILMEEHTGNYALIDINQFPSYKGIDSSHFAYDLVELLETL</sequence>
<evidence type="ECO:0000259" key="12">
    <source>
        <dbReference type="Pfam" id="PF17927"/>
    </source>
</evidence>
<dbReference type="PANTHER" id="PTHR14217">
    <property type="entry name" value="INOSITOL-TETRAKISPHOSPHATE 1-KINASE"/>
    <property type="match status" value="1"/>
</dbReference>
<feature type="domain" description="Inositol-tetrakisphosphate 1-kinase N-terminal" evidence="12">
    <location>
        <begin position="22"/>
        <end position="94"/>
    </location>
</feature>
<feature type="binding site" evidence="10">
    <location>
        <position position="310"/>
    </location>
    <ligand>
        <name>Mg(2+)</name>
        <dbReference type="ChEBI" id="CHEBI:18420"/>
        <label>1</label>
    </ligand>
</feature>
<dbReference type="GO" id="GO:0052725">
    <property type="term" value="F:inositol-1,3,4-trisphosphate 6-kinase activity"/>
    <property type="evidence" value="ECO:0007669"/>
    <property type="project" value="InterPro"/>
</dbReference>
<evidence type="ECO:0000256" key="2">
    <source>
        <dbReference type="ARBA" id="ARBA00022679"/>
    </source>
</evidence>
<feature type="domain" description="Inositol 1,3,4-trisphosphate 5/6-kinase ATP-grasp" evidence="11">
    <location>
        <begin position="121"/>
        <end position="331"/>
    </location>
</feature>
<dbReference type="PIRSF" id="PIRSF038186">
    <property type="entry name" value="ITPK"/>
    <property type="match status" value="1"/>
</dbReference>
<keyword evidence="3 8" id="KW-0479">Metal-binding</keyword>
<keyword evidence="7 8" id="KW-0460">Magnesium</keyword>
<feature type="binding site" evidence="9">
    <location>
        <position position="213"/>
    </location>
    <ligand>
        <name>ATP</name>
        <dbReference type="ChEBI" id="CHEBI:30616"/>
    </ligand>
</feature>
<comment type="catalytic activity">
    <reaction evidence="8">
        <text>1D-myo-inositol 3,4,5,6-tetrakisphosphate + ATP = 1D-myo-inositol 1,3,4,5,6-pentakisphosphate + ADP + H(+)</text>
        <dbReference type="Rhea" id="RHEA:12452"/>
        <dbReference type="ChEBI" id="CHEBI:15378"/>
        <dbReference type="ChEBI" id="CHEBI:30616"/>
        <dbReference type="ChEBI" id="CHEBI:57539"/>
        <dbReference type="ChEBI" id="CHEBI:57733"/>
        <dbReference type="ChEBI" id="CHEBI:456216"/>
        <dbReference type="EC" id="2.7.1.134"/>
    </reaction>
</comment>
<dbReference type="Pfam" id="PF17927">
    <property type="entry name" value="Ins134_P3_kin_N"/>
    <property type="match status" value="1"/>
</dbReference>
<dbReference type="EnsemblMetazoa" id="CLYHEMT012105.1">
    <property type="protein sequence ID" value="CLYHEMP012105.1"/>
    <property type="gene ID" value="CLYHEMG012105"/>
</dbReference>
<dbReference type="GO" id="GO:0005737">
    <property type="term" value="C:cytoplasm"/>
    <property type="evidence" value="ECO:0007669"/>
    <property type="project" value="TreeGrafter"/>
</dbReference>
<feature type="binding site" evidence="9">
    <location>
        <position position="103"/>
    </location>
    <ligand>
        <name>ATP</name>
        <dbReference type="ChEBI" id="CHEBI:30616"/>
    </ligand>
</feature>
<dbReference type="PANTHER" id="PTHR14217:SF1">
    <property type="entry name" value="INOSITOL-TETRAKISPHOSPHATE 1-KINASE"/>
    <property type="match status" value="1"/>
</dbReference>
<evidence type="ECO:0000313" key="13">
    <source>
        <dbReference type="EnsemblMetazoa" id="CLYHEMP012105.1"/>
    </source>
</evidence>
<protein>
    <recommendedName>
        <fullName evidence="8">Inositol-tetrakisphosphate 1-kinase</fullName>
        <ecNumber evidence="8">2.7.1.134</ecNumber>
    </recommendedName>
</protein>
<dbReference type="InterPro" id="IPR041429">
    <property type="entry name" value="ITPK1_N"/>
</dbReference>
<dbReference type="InterPro" id="IPR040464">
    <property type="entry name" value="InsP(3)kin_ATP-grasp"/>
</dbReference>
<dbReference type="Gene3D" id="3.40.50.11370">
    <property type="match status" value="1"/>
</dbReference>
<evidence type="ECO:0000256" key="6">
    <source>
        <dbReference type="ARBA" id="ARBA00022840"/>
    </source>
</evidence>
<organism evidence="13 14">
    <name type="scientific">Clytia hemisphaerica</name>
    <dbReference type="NCBI Taxonomy" id="252671"/>
    <lineage>
        <taxon>Eukaryota</taxon>
        <taxon>Metazoa</taxon>
        <taxon>Cnidaria</taxon>
        <taxon>Hydrozoa</taxon>
        <taxon>Hydroidolina</taxon>
        <taxon>Leptothecata</taxon>
        <taxon>Obeliida</taxon>
        <taxon>Clytiidae</taxon>
        <taxon>Clytia</taxon>
    </lineage>
</organism>
<evidence type="ECO:0000256" key="3">
    <source>
        <dbReference type="ARBA" id="ARBA00022723"/>
    </source>
</evidence>
<dbReference type="Pfam" id="PF05770">
    <property type="entry name" value="Ins134_P3_kin"/>
    <property type="match status" value="1"/>
</dbReference>
<evidence type="ECO:0000256" key="4">
    <source>
        <dbReference type="ARBA" id="ARBA00022741"/>
    </source>
</evidence>
<keyword evidence="14" id="KW-1185">Reference proteome</keyword>
<feature type="binding site" evidence="9">
    <location>
        <position position="14"/>
    </location>
    <ligand>
        <name>1D-myo-inositol 1,3,4-trisphosphate</name>
        <dbReference type="ChEBI" id="CHEBI:58414"/>
    </ligand>
</feature>
<dbReference type="GO" id="GO:0005524">
    <property type="term" value="F:ATP binding"/>
    <property type="evidence" value="ECO:0007669"/>
    <property type="project" value="UniProtKB-KW"/>
</dbReference>
<dbReference type="RefSeq" id="XP_066929424.1">
    <property type="nucleotide sequence ID" value="XM_067073323.1"/>
</dbReference>
<dbReference type="GeneID" id="136816979"/>
<dbReference type="Gene3D" id="3.30.1490.220">
    <property type="match status" value="1"/>
</dbReference>
<evidence type="ECO:0000256" key="8">
    <source>
        <dbReference type="PIRNR" id="PIRNR038186"/>
    </source>
</evidence>
<feature type="binding site" evidence="10">
    <location>
        <position position="310"/>
    </location>
    <ligand>
        <name>Mg(2+)</name>
        <dbReference type="ChEBI" id="CHEBI:18420"/>
        <label>2</label>
    </ligand>
</feature>
<keyword evidence="6 8" id="KW-0067">ATP-binding</keyword>
<feature type="binding site" evidence="9">
    <location>
        <position position="56"/>
    </location>
    <ligand>
        <name>1D-myo-inositol 1,3,4-trisphosphate</name>
        <dbReference type="ChEBI" id="CHEBI:58414"/>
    </ligand>
</feature>
<dbReference type="SUPFAM" id="SSF56059">
    <property type="entry name" value="Glutathione synthetase ATP-binding domain-like"/>
    <property type="match status" value="1"/>
</dbReference>
<evidence type="ECO:0000256" key="9">
    <source>
        <dbReference type="PIRSR" id="PIRSR038186-1"/>
    </source>
</evidence>
<comment type="similarity">
    <text evidence="1 8">Belongs to the ITPK1 family.</text>
</comment>
<dbReference type="Proteomes" id="UP000594262">
    <property type="component" value="Unplaced"/>
</dbReference>
<keyword evidence="5 8" id="KW-0418">Kinase</keyword>
<evidence type="ECO:0000256" key="5">
    <source>
        <dbReference type="ARBA" id="ARBA00022777"/>
    </source>
</evidence>
<comment type="cofactor">
    <cofactor evidence="8 10">
        <name>Mg(2+)</name>
        <dbReference type="ChEBI" id="CHEBI:18420"/>
    </cofactor>
    <text evidence="8 10">Binds 2 magnesium ions per subunit.</text>
</comment>
<dbReference type="GO" id="GO:0032957">
    <property type="term" value="P:inositol trisphosphate metabolic process"/>
    <property type="evidence" value="ECO:0007669"/>
    <property type="project" value="InterPro"/>
</dbReference>
<reference evidence="13" key="1">
    <citation type="submission" date="2021-01" db="UniProtKB">
        <authorList>
            <consortium name="EnsemblMetazoa"/>
        </authorList>
    </citation>
    <scope>IDENTIFICATION</scope>
</reference>
<dbReference type="InterPro" id="IPR008656">
    <property type="entry name" value="Inositol_tetrakis-P_1-kinase"/>
</dbReference>
<feature type="binding site" evidence="9">
    <location>
        <position position="316"/>
    </location>
    <ligand>
        <name>1D-myo-inositol 1,3,4-trisphosphate</name>
        <dbReference type="ChEBI" id="CHEBI:58414"/>
    </ligand>
</feature>
<dbReference type="AlphaFoldDB" id="A0A7M5ULY9"/>
<evidence type="ECO:0000256" key="7">
    <source>
        <dbReference type="ARBA" id="ARBA00022842"/>
    </source>
</evidence>
<dbReference type="OrthoDB" id="6019981at2759"/>
<dbReference type="GO" id="GO:0047325">
    <property type="term" value="F:inositol-3,4,5,6-tetrakisphosphate 1-kinase activity"/>
    <property type="evidence" value="ECO:0007669"/>
    <property type="project" value="UniProtKB-EC"/>
</dbReference>
<dbReference type="GO" id="GO:0000287">
    <property type="term" value="F:magnesium ion binding"/>
    <property type="evidence" value="ECO:0007669"/>
    <property type="project" value="InterPro"/>
</dbReference>
<feature type="binding site" evidence="10">
    <location>
        <position position="296"/>
    </location>
    <ligand>
        <name>Mg(2+)</name>
        <dbReference type="ChEBI" id="CHEBI:18420"/>
        <label>1</label>
    </ligand>
</feature>
<feature type="binding site" evidence="10">
    <location>
        <position position="312"/>
    </location>
    <ligand>
        <name>Mg(2+)</name>
        <dbReference type="ChEBI" id="CHEBI:18420"/>
        <label>2</label>
    </ligand>
</feature>
<proteinExistence type="inferred from homology"/>
<dbReference type="Gene3D" id="3.30.470.20">
    <property type="entry name" value="ATP-grasp fold, B domain"/>
    <property type="match status" value="1"/>
</dbReference>
<feature type="binding site" evidence="9">
    <location>
        <position position="312"/>
    </location>
    <ligand>
        <name>1D-myo-inositol 1,3,4-trisphosphate</name>
        <dbReference type="ChEBI" id="CHEBI:58414"/>
    </ligand>
</feature>
<feature type="binding site" evidence="9">
    <location>
        <position position="166"/>
    </location>
    <ligand>
        <name>1D-myo-inositol 1,3,4-trisphosphate</name>
        <dbReference type="ChEBI" id="CHEBI:58414"/>
    </ligand>
</feature>
<dbReference type="EC" id="2.7.1.134" evidence="8"/>
<evidence type="ECO:0000256" key="10">
    <source>
        <dbReference type="PIRSR" id="PIRSR038186-2"/>
    </source>
</evidence>
<feature type="binding site" evidence="9">
    <location>
        <begin position="187"/>
        <end position="198"/>
    </location>
    <ligand>
        <name>ATP</name>
        <dbReference type="ChEBI" id="CHEBI:30616"/>
    </ligand>
</feature>
<feature type="binding site" evidence="9">
    <location>
        <position position="198"/>
    </location>
    <ligand>
        <name>1D-myo-inositol 1,3,4-trisphosphate</name>
        <dbReference type="ChEBI" id="CHEBI:58414"/>
    </ligand>
</feature>
<feature type="binding site" evidence="9">
    <location>
        <position position="155"/>
    </location>
    <ligand>
        <name>ATP</name>
        <dbReference type="ChEBI" id="CHEBI:30616"/>
    </ligand>
</feature>